<reference evidence="1" key="1">
    <citation type="journal article" date="2015" name="Nature">
        <title>Complex archaea that bridge the gap between prokaryotes and eukaryotes.</title>
        <authorList>
            <person name="Spang A."/>
            <person name="Saw J.H."/>
            <person name="Jorgensen S.L."/>
            <person name="Zaremba-Niedzwiedzka K."/>
            <person name="Martijn J."/>
            <person name="Lind A.E."/>
            <person name="van Eijk R."/>
            <person name="Schleper C."/>
            <person name="Guy L."/>
            <person name="Ettema T.J."/>
        </authorList>
    </citation>
    <scope>NUCLEOTIDE SEQUENCE</scope>
</reference>
<name>A0A0F9UGV0_9ZZZZ</name>
<evidence type="ECO:0000313" key="1">
    <source>
        <dbReference type="EMBL" id="KKN90879.1"/>
    </source>
</evidence>
<accession>A0A0F9UGV0</accession>
<sequence>MSIDNINERLDFVERFDKLSLDGKKAFILFQRTSLSNYNFGEIEDQSNAEFGRFLRDVLKNQREMMKYKVQEWYLKLRDMELQYDPLTDYDRFKNDEKTLKDIIEQMGVWAGNEECINKQVDEIRGKI</sequence>
<dbReference type="EMBL" id="LAZR01000107">
    <property type="protein sequence ID" value="KKN90879.1"/>
    <property type="molecule type" value="Genomic_DNA"/>
</dbReference>
<comment type="caution">
    <text evidence="1">The sequence shown here is derived from an EMBL/GenBank/DDBJ whole genome shotgun (WGS) entry which is preliminary data.</text>
</comment>
<dbReference type="AlphaFoldDB" id="A0A0F9UGV0"/>
<gene>
    <name evidence="1" type="ORF">LCGC14_0224630</name>
</gene>
<proteinExistence type="predicted"/>
<organism evidence="1">
    <name type="scientific">marine sediment metagenome</name>
    <dbReference type="NCBI Taxonomy" id="412755"/>
    <lineage>
        <taxon>unclassified sequences</taxon>
        <taxon>metagenomes</taxon>
        <taxon>ecological metagenomes</taxon>
    </lineage>
</organism>
<protein>
    <submittedName>
        <fullName evidence="1">Uncharacterized protein</fullName>
    </submittedName>
</protein>